<name>A0AAD1YBI9_9CLOT</name>
<reference evidence="1" key="1">
    <citation type="submission" date="2022-10" db="EMBL/GenBank/DDBJ databases">
        <authorList>
            <person name="Aires J."/>
            <person name="Mesa V."/>
        </authorList>
    </citation>
    <scope>NUCLEOTIDE SEQUENCE</scope>
    <source>
        <strain evidence="1">Clostridium neonatale JD116</strain>
    </source>
</reference>
<sequence length="106" mass="12050">MNELKITTSHIDERLANVVLNGEDISCKITGLTLYMKGGKIPKALIEFPLSEIVVDGNFDVLTKIPQEESKDIKFKSNTTTEDVEEISKTYPVHFWGEKETMYIKI</sequence>
<evidence type="ECO:0000313" key="1">
    <source>
        <dbReference type="EMBL" id="CAI3539525.1"/>
    </source>
</evidence>
<gene>
    <name evidence="1" type="ORF">CNEO2_100096</name>
</gene>
<proteinExistence type="predicted"/>
<dbReference type="RefSeq" id="WP_317049800.1">
    <property type="nucleotide sequence ID" value="NZ_CAMRXC010000251.1"/>
</dbReference>
<organism evidence="1 2">
    <name type="scientific">Clostridium neonatale</name>
    <dbReference type="NCBI Taxonomy" id="137838"/>
    <lineage>
        <taxon>Bacteria</taxon>
        <taxon>Bacillati</taxon>
        <taxon>Bacillota</taxon>
        <taxon>Clostridia</taxon>
        <taxon>Eubacteriales</taxon>
        <taxon>Clostridiaceae</taxon>
        <taxon>Clostridium</taxon>
    </lineage>
</organism>
<dbReference type="Proteomes" id="UP001189143">
    <property type="component" value="Unassembled WGS sequence"/>
</dbReference>
<comment type="caution">
    <text evidence="1">The sequence shown here is derived from an EMBL/GenBank/DDBJ whole genome shotgun (WGS) entry which is preliminary data.</text>
</comment>
<accession>A0AAD1YBI9</accession>
<dbReference type="AlphaFoldDB" id="A0AAD1YBI9"/>
<protein>
    <submittedName>
        <fullName evidence="1">Uncharacterized protein</fullName>
    </submittedName>
</protein>
<dbReference type="EMBL" id="CAMTCP010000011">
    <property type="protein sequence ID" value="CAI3539525.1"/>
    <property type="molecule type" value="Genomic_DNA"/>
</dbReference>
<evidence type="ECO:0000313" key="2">
    <source>
        <dbReference type="Proteomes" id="UP001189143"/>
    </source>
</evidence>